<evidence type="ECO:0000313" key="5">
    <source>
        <dbReference type="Proteomes" id="UP001500016"/>
    </source>
</evidence>
<feature type="domain" description="N-acetyltransferase" evidence="3">
    <location>
        <begin position="1"/>
        <end position="173"/>
    </location>
</feature>
<proteinExistence type="predicted"/>
<sequence length="179" mass="19482">MHVRDMTEADIDAVSVLRVRGWRFAYAGLIPQRALDALDPAEDAAHRRRMTPVPSLVAEDENEGGEGEVIGWAAWGPYRSDATSSSPPPSPEDVELYALYVLPDRIGTGTGRALMAAVLDAAAATGATRMLLWVLRDNARARRFYEAAGFTADGQVADFEIDGTTVPEVRYVRLLAPRP</sequence>
<evidence type="ECO:0000313" key="4">
    <source>
        <dbReference type="EMBL" id="GAA2095720.1"/>
    </source>
</evidence>
<keyword evidence="1" id="KW-0808">Transferase</keyword>
<reference evidence="4 5" key="1">
    <citation type="journal article" date="2019" name="Int. J. Syst. Evol. Microbiol.">
        <title>The Global Catalogue of Microorganisms (GCM) 10K type strain sequencing project: providing services to taxonomists for standard genome sequencing and annotation.</title>
        <authorList>
            <consortium name="The Broad Institute Genomics Platform"/>
            <consortium name="The Broad Institute Genome Sequencing Center for Infectious Disease"/>
            <person name="Wu L."/>
            <person name="Ma J."/>
        </authorList>
    </citation>
    <scope>NUCLEOTIDE SEQUENCE [LARGE SCALE GENOMIC DNA]</scope>
    <source>
        <strain evidence="4 5">JCM 15478</strain>
    </source>
</reference>
<dbReference type="Gene3D" id="3.40.630.30">
    <property type="match status" value="1"/>
</dbReference>
<dbReference type="InterPro" id="IPR016181">
    <property type="entry name" value="Acyl_CoA_acyltransferase"/>
</dbReference>
<dbReference type="SUPFAM" id="SSF55729">
    <property type="entry name" value="Acyl-CoA N-acyltransferases (Nat)"/>
    <property type="match status" value="1"/>
</dbReference>
<dbReference type="PROSITE" id="PS51186">
    <property type="entry name" value="GNAT"/>
    <property type="match status" value="1"/>
</dbReference>
<dbReference type="Pfam" id="PF00583">
    <property type="entry name" value="Acetyltransf_1"/>
    <property type="match status" value="1"/>
</dbReference>
<dbReference type="EMBL" id="BAAAPE010000016">
    <property type="protein sequence ID" value="GAA2095720.1"/>
    <property type="molecule type" value="Genomic_DNA"/>
</dbReference>
<evidence type="ECO:0000256" key="2">
    <source>
        <dbReference type="ARBA" id="ARBA00023315"/>
    </source>
</evidence>
<name>A0ABN2WNM3_9ACTN</name>
<dbReference type="Proteomes" id="UP001500016">
    <property type="component" value="Unassembled WGS sequence"/>
</dbReference>
<dbReference type="PANTHER" id="PTHR43877">
    <property type="entry name" value="AMINOALKYLPHOSPHONATE N-ACETYLTRANSFERASE-RELATED-RELATED"/>
    <property type="match status" value="1"/>
</dbReference>
<dbReference type="InterPro" id="IPR050832">
    <property type="entry name" value="Bact_Acetyltransf"/>
</dbReference>
<evidence type="ECO:0000256" key="1">
    <source>
        <dbReference type="ARBA" id="ARBA00022679"/>
    </source>
</evidence>
<comment type="caution">
    <text evidence="4">The sequence shown here is derived from an EMBL/GenBank/DDBJ whole genome shotgun (WGS) entry which is preliminary data.</text>
</comment>
<protein>
    <submittedName>
        <fullName evidence="4">GNAT family N-acetyltransferase</fullName>
    </submittedName>
</protein>
<accession>A0ABN2WNM3</accession>
<dbReference type="InterPro" id="IPR000182">
    <property type="entry name" value="GNAT_dom"/>
</dbReference>
<gene>
    <name evidence="4" type="ORF">GCM10009801_64800</name>
</gene>
<keyword evidence="2" id="KW-0012">Acyltransferase</keyword>
<organism evidence="4 5">
    <name type="scientific">Streptomyces albiaxialis</name>
    <dbReference type="NCBI Taxonomy" id="329523"/>
    <lineage>
        <taxon>Bacteria</taxon>
        <taxon>Bacillati</taxon>
        <taxon>Actinomycetota</taxon>
        <taxon>Actinomycetes</taxon>
        <taxon>Kitasatosporales</taxon>
        <taxon>Streptomycetaceae</taxon>
        <taxon>Streptomyces</taxon>
    </lineage>
</organism>
<keyword evidence="5" id="KW-1185">Reference proteome</keyword>
<dbReference type="RefSeq" id="WP_344533293.1">
    <property type="nucleotide sequence ID" value="NZ_BAAAPE010000016.1"/>
</dbReference>
<evidence type="ECO:0000259" key="3">
    <source>
        <dbReference type="PROSITE" id="PS51186"/>
    </source>
</evidence>